<organism evidence="6 7">
    <name type="scientific">Lacticaseibacillus paracasei</name>
    <name type="common">Lactobacillus paracasei</name>
    <dbReference type="NCBI Taxonomy" id="1597"/>
    <lineage>
        <taxon>Bacteria</taxon>
        <taxon>Bacillati</taxon>
        <taxon>Bacillota</taxon>
        <taxon>Bacilli</taxon>
        <taxon>Lactobacillales</taxon>
        <taxon>Lactobacillaceae</taxon>
        <taxon>Lacticaseibacillus</taxon>
    </lineage>
</organism>
<evidence type="ECO:0000256" key="3">
    <source>
        <dbReference type="ARBA" id="ARBA00038412"/>
    </source>
</evidence>
<keyword evidence="1" id="KW-0540">Nuclease</keyword>
<proteinExistence type="inferred from homology"/>
<feature type="domain" description="HNH" evidence="5">
    <location>
        <begin position="70"/>
        <end position="117"/>
    </location>
</feature>
<dbReference type="InterPro" id="IPR002711">
    <property type="entry name" value="HNH"/>
</dbReference>
<dbReference type="GO" id="GO:0004519">
    <property type="term" value="F:endonuclease activity"/>
    <property type="evidence" value="ECO:0007669"/>
    <property type="project" value="UniProtKB-KW"/>
</dbReference>
<dbReference type="PANTHER" id="PTHR41286">
    <property type="entry name" value="HNH NUCLEASE YAJD-RELATED"/>
    <property type="match status" value="1"/>
</dbReference>
<evidence type="ECO:0000256" key="2">
    <source>
        <dbReference type="ARBA" id="ARBA00022801"/>
    </source>
</evidence>
<reference evidence="6 7" key="1">
    <citation type="journal article" date="2018" name="Front. Microbiol.">
        <title>Conversion of Methionine to Cysteine in Lactobacillus paracasei Depends on the Highly Mobile cysK-ctl-cysE Gene Cluster.</title>
        <authorList>
            <person name="Wuthrich D."/>
            <person name="Irmler S."/>
            <person name="Berthoud H."/>
            <person name="Guggenbuhl B."/>
            <person name="Eugster E."/>
            <person name="Bruggmann R."/>
        </authorList>
    </citation>
    <scope>NUCLEOTIDE SEQUENCE [LARGE SCALE GENOMIC DNA]</scope>
    <source>
        <strain evidence="6 7">FAM18157</strain>
    </source>
</reference>
<dbReference type="RefSeq" id="WP_050893786.1">
    <property type="nucleotide sequence ID" value="NZ_CP012187.1"/>
</dbReference>
<gene>
    <name evidence="6" type="ORF">FAM18157_00548</name>
</gene>
<dbReference type="GO" id="GO:0005829">
    <property type="term" value="C:cytosol"/>
    <property type="evidence" value="ECO:0007669"/>
    <property type="project" value="TreeGrafter"/>
</dbReference>
<comment type="caution">
    <text evidence="6">The sequence shown here is derived from an EMBL/GenBank/DDBJ whole genome shotgun (WGS) entry which is preliminary data.</text>
</comment>
<comment type="similarity">
    <text evidence="3">Belongs to the HNH nuclease family.</text>
</comment>
<keyword evidence="6" id="KW-0255">Endonuclease</keyword>
<dbReference type="EMBL" id="LKFS01000026">
    <property type="protein sequence ID" value="RND83713.1"/>
    <property type="molecule type" value="Genomic_DNA"/>
</dbReference>
<evidence type="ECO:0000256" key="1">
    <source>
        <dbReference type="ARBA" id="ARBA00022722"/>
    </source>
</evidence>
<accession>A0A422M7E9</accession>
<evidence type="ECO:0000256" key="4">
    <source>
        <dbReference type="ARBA" id="ARBA00040194"/>
    </source>
</evidence>
<keyword evidence="2" id="KW-0378">Hydrolase</keyword>
<evidence type="ECO:0000259" key="5">
    <source>
        <dbReference type="Pfam" id="PF01844"/>
    </source>
</evidence>
<dbReference type="Pfam" id="PF01844">
    <property type="entry name" value="HNH"/>
    <property type="match status" value="1"/>
</dbReference>
<dbReference type="InterPro" id="IPR003615">
    <property type="entry name" value="HNH_nuc"/>
</dbReference>
<dbReference type="GO" id="GO:0003676">
    <property type="term" value="F:nucleic acid binding"/>
    <property type="evidence" value="ECO:0007669"/>
    <property type="project" value="InterPro"/>
</dbReference>
<evidence type="ECO:0000313" key="7">
    <source>
        <dbReference type="Proteomes" id="UP000284716"/>
    </source>
</evidence>
<dbReference type="GO" id="GO:0008270">
    <property type="term" value="F:zinc ion binding"/>
    <property type="evidence" value="ECO:0007669"/>
    <property type="project" value="InterPro"/>
</dbReference>
<dbReference type="PANTHER" id="PTHR41286:SF1">
    <property type="entry name" value="HNH NUCLEASE YAJD-RELATED"/>
    <property type="match status" value="1"/>
</dbReference>
<name>A0A422M7E9_LACPA</name>
<sequence length="141" mass="16434">MIMKLCNHAGCNIMVPFNQRYCDKHQPEPRASDNESYAYRKAIGGRYFKFYRSKAWRKMSYSYRLAHPLCERCQANGLYVQAKVVDHRVPIRVDWSRRLDESNLQSLCNACHGTKTKVEDAARYPHINTGARSSSLEDQTR</sequence>
<dbReference type="GO" id="GO:0016787">
    <property type="term" value="F:hydrolase activity"/>
    <property type="evidence" value="ECO:0007669"/>
    <property type="project" value="UniProtKB-KW"/>
</dbReference>
<dbReference type="AlphaFoldDB" id="A0A422M7E9"/>
<protein>
    <recommendedName>
        <fullName evidence="4">Putative HNH nuclease YajD</fullName>
    </recommendedName>
</protein>
<dbReference type="Proteomes" id="UP000284716">
    <property type="component" value="Unassembled WGS sequence"/>
</dbReference>
<dbReference type="CDD" id="cd00085">
    <property type="entry name" value="HNHc"/>
    <property type="match status" value="1"/>
</dbReference>
<dbReference type="Gene3D" id="1.10.30.50">
    <property type="match status" value="1"/>
</dbReference>
<evidence type="ECO:0000313" key="6">
    <source>
        <dbReference type="EMBL" id="RND83713.1"/>
    </source>
</evidence>